<dbReference type="PANTHER" id="PTHR30151">
    <property type="entry name" value="ALKANE SULFONATE ABC TRANSPORTER-RELATED, MEMBRANE SUBUNIT"/>
    <property type="match status" value="1"/>
</dbReference>
<evidence type="ECO:0000256" key="5">
    <source>
        <dbReference type="ARBA" id="ARBA00022989"/>
    </source>
</evidence>
<keyword evidence="6 7" id="KW-0472">Membrane</keyword>
<feature type="transmembrane region" description="Helical" evidence="7">
    <location>
        <begin position="130"/>
        <end position="152"/>
    </location>
</feature>
<feature type="transmembrane region" description="Helical" evidence="7">
    <location>
        <begin position="173"/>
        <end position="201"/>
    </location>
</feature>
<keyword evidence="4 7" id="KW-0812">Transmembrane</keyword>
<keyword evidence="3" id="KW-1003">Cell membrane</keyword>
<comment type="subcellular location">
    <subcellularLocation>
        <location evidence="1 7">Cell membrane</location>
        <topology evidence="1 7">Multi-pass membrane protein</topology>
    </subcellularLocation>
</comment>
<dbReference type="Pfam" id="PF00528">
    <property type="entry name" value="BPD_transp_1"/>
    <property type="match status" value="1"/>
</dbReference>
<organism evidence="9 10">
    <name type="scientific">Aeromicrobium wangtongii</name>
    <dbReference type="NCBI Taxonomy" id="2969247"/>
    <lineage>
        <taxon>Bacteria</taxon>
        <taxon>Bacillati</taxon>
        <taxon>Actinomycetota</taxon>
        <taxon>Actinomycetes</taxon>
        <taxon>Propionibacteriales</taxon>
        <taxon>Nocardioidaceae</taxon>
        <taxon>Aeromicrobium</taxon>
    </lineage>
</organism>
<evidence type="ECO:0000313" key="10">
    <source>
        <dbReference type="Proteomes" id="UP001316184"/>
    </source>
</evidence>
<evidence type="ECO:0000259" key="8">
    <source>
        <dbReference type="PROSITE" id="PS50928"/>
    </source>
</evidence>
<keyword evidence="10" id="KW-1185">Reference proteome</keyword>
<dbReference type="InterPro" id="IPR000515">
    <property type="entry name" value="MetI-like"/>
</dbReference>
<keyword evidence="2 7" id="KW-0813">Transport</keyword>
<feature type="transmembrane region" description="Helical" evidence="7">
    <location>
        <begin position="72"/>
        <end position="91"/>
    </location>
</feature>
<feature type="domain" description="ABC transmembrane type-1" evidence="8">
    <location>
        <begin position="66"/>
        <end position="250"/>
    </location>
</feature>
<dbReference type="PANTHER" id="PTHR30151:SF0">
    <property type="entry name" value="ABC TRANSPORTER PERMEASE PROTEIN MJ0413-RELATED"/>
    <property type="match status" value="1"/>
</dbReference>
<keyword evidence="5 7" id="KW-1133">Transmembrane helix</keyword>
<evidence type="ECO:0000256" key="4">
    <source>
        <dbReference type="ARBA" id="ARBA00022692"/>
    </source>
</evidence>
<feature type="transmembrane region" description="Helical" evidence="7">
    <location>
        <begin position="103"/>
        <end position="124"/>
    </location>
</feature>
<proteinExistence type="inferred from homology"/>
<evidence type="ECO:0000256" key="7">
    <source>
        <dbReference type="RuleBase" id="RU363032"/>
    </source>
</evidence>
<feature type="transmembrane region" description="Helical" evidence="7">
    <location>
        <begin position="16"/>
        <end position="36"/>
    </location>
</feature>
<reference evidence="9 10" key="1">
    <citation type="submission" date="2022-08" db="EMBL/GenBank/DDBJ databases">
        <title>novel species in genus Aeromicrobium.</title>
        <authorList>
            <person name="Ye L."/>
        </authorList>
    </citation>
    <scope>NUCLEOTIDE SEQUENCE [LARGE SCALE GENOMIC DNA]</scope>
    <source>
        <strain evidence="10">zg-Y1379</strain>
    </source>
</reference>
<dbReference type="EMBL" id="CP102173">
    <property type="protein sequence ID" value="UUP13452.1"/>
    <property type="molecule type" value="Genomic_DNA"/>
</dbReference>
<dbReference type="RefSeq" id="WP_232403514.1">
    <property type="nucleotide sequence ID" value="NZ_CP102173.1"/>
</dbReference>
<protein>
    <submittedName>
        <fullName evidence="9">ABC transporter permease subunit</fullName>
    </submittedName>
</protein>
<name>A0ABY5M9L0_9ACTN</name>
<accession>A0ABY5M9L0</accession>
<dbReference type="Proteomes" id="UP001316184">
    <property type="component" value="Chromosome"/>
</dbReference>
<dbReference type="Gene3D" id="1.10.3720.10">
    <property type="entry name" value="MetI-like"/>
    <property type="match status" value="1"/>
</dbReference>
<evidence type="ECO:0000256" key="2">
    <source>
        <dbReference type="ARBA" id="ARBA00022448"/>
    </source>
</evidence>
<comment type="similarity">
    <text evidence="7">Belongs to the binding-protein-dependent transport system permease family.</text>
</comment>
<gene>
    <name evidence="9" type="ORF">NQV15_16620</name>
</gene>
<evidence type="ECO:0000256" key="1">
    <source>
        <dbReference type="ARBA" id="ARBA00004651"/>
    </source>
</evidence>
<evidence type="ECO:0000256" key="3">
    <source>
        <dbReference type="ARBA" id="ARBA00022475"/>
    </source>
</evidence>
<dbReference type="PROSITE" id="PS50928">
    <property type="entry name" value="ABC_TM1"/>
    <property type="match status" value="1"/>
</dbReference>
<feature type="transmembrane region" description="Helical" evidence="7">
    <location>
        <begin position="228"/>
        <end position="249"/>
    </location>
</feature>
<dbReference type="CDD" id="cd06261">
    <property type="entry name" value="TM_PBP2"/>
    <property type="match status" value="1"/>
</dbReference>
<sequence length="266" mass="28891">MTRTQPPQAPSRSRRLLLRLVAIIVALVVWHLFAIGPGSSSGFPTPADLLSEARDVVPTGEYWGNIATSVQTALLGLALATLVGLPLGLLIGSNEATRRSTQLVIDFGRTVPAIALLPLFLLLFGATRTLGVVLILVSAVWPVIIQTSYAVGQISPQLKRVGRAYHLSRWHRLRYIVAPSMFPFVFAGLRIAATISLLMAISSEFLGGTDGLGYLLLQAMQLNDVDRAFLFAFSAALLGLVLNLLFVLLQRRVLWWHSSVRTGDAL</sequence>
<evidence type="ECO:0000256" key="6">
    <source>
        <dbReference type="ARBA" id="ARBA00023136"/>
    </source>
</evidence>
<dbReference type="InterPro" id="IPR035906">
    <property type="entry name" value="MetI-like_sf"/>
</dbReference>
<dbReference type="SUPFAM" id="SSF161098">
    <property type="entry name" value="MetI-like"/>
    <property type="match status" value="1"/>
</dbReference>
<evidence type="ECO:0000313" key="9">
    <source>
        <dbReference type="EMBL" id="UUP13452.1"/>
    </source>
</evidence>